<evidence type="ECO:0000256" key="2">
    <source>
        <dbReference type="SAM" id="MobiDB-lite"/>
    </source>
</evidence>
<feature type="domain" description="tRNA(Ile)-lysidine/2-thiocytidine synthase N-terminal" evidence="3">
    <location>
        <begin position="33"/>
        <end position="196"/>
    </location>
</feature>
<dbReference type="InterPro" id="IPR035107">
    <property type="entry name" value="tRNA_thiolation_TtcA_Ctu1"/>
</dbReference>
<organism evidence="4">
    <name type="scientific">uncultured Desulfovibrio sp</name>
    <dbReference type="NCBI Taxonomy" id="167968"/>
    <lineage>
        <taxon>Bacteria</taxon>
        <taxon>Pseudomonadati</taxon>
        <taxon>Thermodesulfobacteriota</taxon>
        <taxon>Desulfovibrionia</taxon>
        <taxon>Desulfovibrionales</taxon>
        <taxon>Desulfovibrionaceae</taxon>
        <taxon>Desulfovibrio</taxon>
        <taxon>environmental samples</taxon>
    </lineage>
</organism>
<dbReference type="PIRSF" id="PIRSF004976">
    <property type="entry name" value="ATPase_YdaO"/>
    <property type="match status" value="1"/>
</dbReference>
<evidence type="ECO:0000256" key="1">
    <source>
        <dbReference type="ARBA" id="ARBA00022679"/>
    </source>
</evidence>
<dbReference type="PANTHER" id="PTHR43686:SF1">
    <property type="entry name" value="AMINOTRAN_5 DOMAIN-CONTAINING PROTEIN"/>
    <property type="match status" value="1"/>
</dbReference>
<feature type="region of interest" description="Disordered" evidence="2">
    <location>
        <begin position="247"/>
        <end position="267"/>
    </location>
</feature>
<sequence>MSREKRSFAQETCVKSAGKAMQKTGMLWPGCRVAVAVSGGVDSFVLLQSLKIRQGIVPFHFEIMAIHLNPGFDEQSHAALLPWLAKRGIPGHIEMTTYGPDAHSEKNLRRSACFRCSWLRRKRLFELCAQYGVTHLALGHNADDLVQTFFMNLSRNGRVDGMSMNESFFGGGLQLIRPLLLVEKKFILKAAKQWELPIWANACPSAGNTARSSMGETLEHLYRVSKDSRRCIFNGLTRWQLEKNSTAAALGDEQPLPDAEARDGVAD</sequence>
<dbReference type="AlphaFoldDB" id="A0A212JIQ1"/>
<dbReference type="Pfam" id="PF01171">
    <property type="entry name" value="ATP_bind_3"/>
    <property type="match status" value="1"/>
</dbReference>
<dbReference type="SUPFAM" id="SSF52402">
    <property type="entry name" value="Adenine nucleotide alpha hydrolases-like"/>
    <property type="match status" value="1"/>
</dbReference>
<dbReference type="GO" id="GO:0008033">
    <property type="term" value="P:tRNA processing"/>
    <property type="evidence" value="ECO:0007669"/>
    <property type="project" value="InterPro"/>
</dbReference>
<proteinExistence type="predicted"/>
<reference evidence="4" key="1">
    <citation type="submission" date="2016-04" db="EMBL/GenBank/DDBJ databases">
        <authorList>
            <person name="Evans L.H."/>
            <person name="Alamgir A."/>
            <person name="Owens N."/>
            <person name="Weber N.D."/>
            <person name="Virtaneva K."/>
            <person name="Barbian K."/>
            <person name="Babar A."/>
            <person name="Rosenke K."/>
        </authorList>
    </citation>
    <scope>NUCLEOTIDE SEQUENCE</scope>
    <source>
        <strain evidence="4">92-2</strain>
    </source>
</reference>
<dbReference type="Gene3D" id="3.40.50.620">
    <property type="entry name" value="HUPs"/>
    <property type="match status" value="1"/>
</dbReference>
<evidence type="ECO:0000313" key="4">
    <source>
        <dbReference type="EMBL" id="SBV99281.1"/>
    </source>
</evidence>
<dbReference type="InterPro" id="IPR011063">
    <property type="entry name" value="TilS/TtcA_N"/>
</dbReference>
<accession>A0A212JIQ1</accession>
<keyword evidence="1" id="KW-0808">Transferase</keyword>
<dbReference type="PANTHER" id="PTHR43686">
    <property type="entry name" value="SULFURTRANSFERASE-RELATED"/>
    <property type="match status" value="1"/>
</dbReference>
<name>A0A212JIQ1_9BACT</name>
<dbReference type="GO" id="GO:0016740">
    <property type="term" value="F:transferase activity"/>
    <property type="evidence" value="ECO:0007669"/>
    <property type="project" value="UniProtKB-KW"/>
</dbReference>
<dbReference type="RefSeq" id="WP_192112267.1">
    <property type="nucleotide sequence ID" value="NZ_LT598928.1"/>
</dbReference>
<dbReference type="EMBL" id="FLUP01000001">
    <property type="protein sequence ID" value="SBV99281.1"/>
    <property type="molecule type" value="Genomic_DNA"/>
</dbReference>
<gene>
    <name evidence="4" type="ORF">KM92DES2_11185</name>
</gene>
<dbReference type="InterPro" id="IPR014729">
    <property type="entry name" value="Rossmann-like_a/b/a_fold"/>
</dbReference>
<evidence type="ECO:0000259" key="3">
    <source>
        <dbReference type="Pfam" id="PF01171"/>
    </source>
</evidence>
<protein>
    <submittedName>
        <fullName evidence="4">PP-loop domain protein</fullName>
    </submittedName>
</protein>